<protein>
    <submittedName>
        <fullName evidence="2">Uncharacterized protein</fullName>
    </submittedName>
</protein>
<feature type="region of interest" description="Disordered" evidence="1">
    <location>
        <begin position="36"/>
        <end position="61"/>
    </location>
</feature>
<feature type="compositionally biased region" description="Basic and acidic residues" evidence="1">
    <location>
        <begin position="37"/>
        <end position="61"/>
    </location>
</feature>
<organism evidence="2 3">
    <name type="scientific">BD1-7 clade bacterium</name>
    <dbReference type="NCBI Taxonomy" id="2029982"/>
    <lineage>
        <taxon>Bacteria</taxon>
        <taxon>Pseudomonadati</taxon>
        <taxon>Pseudomonadota</taxon>
        <taxon>Gammaproteobacteria</taxon>
        <taxon>Cellvibrionales</taxon>
        <taxon>Spongiibacteraceae</taxon>
        <taxon>BD1-7 clade</taxon>
    </lineage>
</organism>
<proteinExistence type="predicted"/>
<accession>A0A5S9QY96</accession>
<sequence>MKHHFRENQNNAEITAQPLIEMIILTYHASKIATDWDIDRGDSDSSNRIDRTTSTDPKHRN</sequence>
<keyword evidence="3" id="KW-1185">Reference proteome</keyword>
<name>A0A5S9QY96_9GAMM</name>
<reference evidence="2 3" key="1">
    <citation type="submission" date="2019-11" db="EMBL/GenBank/DDBJ databases">
        <authorList>
            <person name="Holert J."/>
        </authorList>
    </citation>
    <scope>NUCLEOTIDE SEQUENCE [LARGE SCALE GENOMIC DNA]</scope>
    <source>
        <strain evidence="2">SB11_3</strain>
    </source>
</reference>
<evidence type="ECO:0000313" key="3">
    <source>
        <dbReference type="Proteomes" id="UP000441399"/>
    </source>
</evidence>
<dbReference type="EMBL" id="CACSIO010000060">
    <property type="protein sequence ID" value="CAA0124436.1"/>
    <property type="molecule type" value="Genomic_DNA"/>
</dbReference>
<evidence type="ECO:0000313" key="2">
    <source>
        <dbReference type="EMBL" id="CAA0124436.1"/>
    </source>
</evidence>
<gene>
    <name evidence="2" type="ORF">OPDIPICF_03108</name>
</gene>
<dbReference type="AlphaFoldDB" id="A0A5S9QY96"/>
<dbReference type="Proteomes" id="UP000441399">
    <property type="component" value="Unassembled WGS sequence"/>
</dbReference>
<evidence type="ECO:0000256" key="1">
    <source>
        <dbReference type="SAM" id="MobiDB-lite"/>
    </source>
</evidence>